<keyword evidence="3" id="KW-1185">Reference proteome</keyword>
<dbReference type="AlphaFoldDB" id="A0A8S0WD61"/>
<evidence type="ECO:0000256" key="1">
    <source>
        <dbReference type="SAM" id="MobiDB-lite"/>
    </source>
</evidence>
<feature type="region of interest" description="Disordered" evidence="1">
    <location>
        <begin position="1"/>
        <end position="47"/>
    </location>
</feature>
<dbReference type="EMBL" id="CACVBS010000106">
    <property type="protein sequence ID" value="CAA7271349.1"/>
    <property type="molecule type" value="Genomic_DNA"/>
</dbReference>
<gene>
    <name evidence="2" type="ORF">AAE3_LOCUS13597</name>
</gene>
<feature type="compositionally biased region" description="Polar residues" evidence="1">
    <location>
        <begin position="1"/>
        <end position="10"/>
    </location>
</feature>
<comment type="caution">
    <text evidence="2">The sequence shown here is derived from an EMBL/GenBank/DDBJ whole genome shotgun (WGS) entry which is preliminary data.</text>
</comment>
<proteinExistence type="predicted"/>
<feature type="compositionally biased region" description="Basic and acidic residues" evidence="1">
    <location>
        <begin position="19"/>
        <end position="34"/>
    </location>
</feature>
<reference evidence="2 3" key="1">
    <citation type="submission" date="2020-01" db="EMBL/GenBank/DDBJ databases">
        <authorList>
            <person name="Gupta K D."/>
        </authorList>
    </citation>
    <scope>NUCLEOTIDE SEQUENCE [LARGE SCALE GENOMIC DNA]</scope>
</reference>
<name>A0A8S0WD61_CYCAE</name>
<accession>A0A8S0WD61</accession>
<sequence length="171" mass="19254">MKSPSNHIQTPPTPFLHAQEPEKRVDPSLSPDRRRSMKSCHTGYPVVRPQPLQMRSDISIGRCINSAPSIELCALPPPNQGPMNRREGNSTKRPLTRVFAPTDSQRRVRHPSSVVPSRSAFSERHFVSPNCRVFNLLNRINDIFRPSNFLPSSRTQIMCVLCSKQGKKTSG</sequence>
<dbReference type="Proteomes" id="UP000467700">
    <property type="component" value="Unassembled WGS sequence"/>
</dbReference>
<organism evidence="2 3">
    <name type="scientific">Cyclocybe aegerita</name>
    <name type="common">Black poplar mushroom</name>
    <name type="synonym">Agrocybe aegerita</name>
    <dbReference type="NCBI Taxonomy" id="1973307"/>
    <lineage>
        <taxon>Eukaryota</taxon>
        <taxon>Fungi</taxon>
        <taxon>Dikarya</taxon>
        <taxon>Basidiomycota</taxon>
        <taxon>Agaricomycotina</taxon>
        <taxon>Agaricomycetes</taxon>
        <taxon>Agaricomycetidae</taxon>
        <taxon>Agaricales</taxon>
        <taxon>Agaricineae</taxon>
        <taxon>Bolbitiaceae</taxon>
        <taxon>Cyclocybe</taxon>
    </lineage>
</organism>
<evidence type="ECO:0000313" key="2">
    <source>
        <dbReference type="EMBL" id="CAA7271349.1"/>
    </source>
</evidence>
<evidence type="ECO:0000313" key="3">
    <source>
        <dbReference type="Proteomes" id="UP000467700"/>
    </source>
</evidence>
<protein>
    <submittedName>
        <fullName evidence="2">Uncharacterized protein</fullName>
    </submittedName>
</protein>